<dbReference type="Proteomes" id="UP000604341">
    <property type="component" value="Unassembled WGS sequence"/>
</dbReference>
<evidence type="ECO:0000313" key="1">
    <source>
        <dbReference type="EMBL" id="GGL18108.1"/>
    </source>
</evidence>
<name>A0ABQ2FR21_9DEIO</name>
<protein>
    <submittedName>
        <fullName evidence="1">Uncharacterized protein</fullName>
    </submittedName>
</protein>
<gene>
    <name evidence="1" type="ORF">GCM10010844_41190</name>
</gene>
<proteinExistence type="predicted"/>
<dbReference type="EMBL" id="BMPE01000026">
    <property type="protein sequence ID" value="GGL18108.1"/>
    <property type="molecule type" value="Genomic_DNA"/>
</dbReference>
<evidence type="ECO:0000313" key="2">
    <source>
        <dbReference type="Proteomes" id="UP000604341"/>
    </source>
</evidence>
<organism evidence="1 2">
    <name type="scientific">Deinococcus radiotolerans</name>
    <dbReference type="NCBI Taxonomy" id="1309407"/>
    <lineage>
        <taxon>Bacteria</taxon>
        <taxon>Thermotogati</taxon>
        <taxon>Deinococcota</taxon>
        <taxon>Deinococci</taxon>
        <taxon>Deinococcales</taxon>
        <taxon>Deinococcaceae</taxon>
        <taxon>Deinococcus</taxon>
    </lineage>
</organism>
<keyword evidence="2" id="KW-1185">Reference proteome</keyword>
<accession>A0ABQ2FR21</accession>
<comment type="caution">
    <text evidence="1">The sequence shown here is derived from an EMBL/GenBank/DDBJ whole genome shotgun (WGS) entry which is preliminary data.</text>
</comment>
<reference evidence="2" key="1">
    <citation type="journal article" date="2019" name="Int. J. Syst. Evol. Microbiol.">
        <title>The Global Catalogue of Microorganisms (GCM) 10K type strain sequencing project: providing services to taxonomists for standard genome sequencing and annotation.</title>
        <authorList>
            <consortium name="The Broad Institute Genomics Platform"/>
            <consortium name="The Broad Institute Genome Sequencing Center for Infectious Disease"/>
            <person name="Wu L."/>
            <person name="Ma J."/>
        </authorList>
    </citation>
    <scope>NUCLEOTIDE SEQUENCE [LARGE SCALE GENOMIC DNA]</scope>
    <source>
        <strain evidence="2">JCM 19173</strain>
    </source>
</reference>
<sequence>MECDLAVERGFDLEDGQKDFREPSQRIEAATREMGFEVGGQCVGMESGSIGDRLRPRCRPLSRSTAFGTPFLAKSGADHTCP</sequence>